<gene>
    <name evidence="1" type="ORF">JOM49_000521</name>
</gene>
<sequence>MSRRERCLDIEAFAVFWALDRDGKGKCGCSSSSPARFPLAPWLSGFGASSTLRHPSFTLVQLNLALP</sequence>
<reference evidence="1 2" key="1">
    <citation type="submission" date="2021-03" db="EMBL/GenBank/DDBJ databases">
        <title>Sequencing the genomes of 1000 actinobacteria strains.</title>
        <authorList>
            <person name="Klenk H.-P."/>
        </authorList>
    </citation>
    <scope>NUCLEOTIDE SEQUENCE [LARGE SCALE GENOMIC DNA]</scope>
    <source>
        <strain evidence="1 2">DSM 45510</strain>
    </source>
</reference>
<keyword evidence="2" id="KW-1185">Reference proteome</keyword>
<proteinExistence type="predicted"/>
<protein>
    <submittedName>
        <fullName evidence="1">Uncharacterized protein</fullName>
    </submittedName>
</protein>
<organism evidence="1 2">
    <name type="scientific">Amycolatopsis magusensis</name>
    <dbReference type="NCBI Taxonomy" id="882444"/>
    <lineage>
        <taxon>Bacteria</taxon>
        <taxon>Bacillati</taxon>
        <taxon>Actinomycetota</taxon>
        <taxon>Actinomycetes</taxon>
        <taxon>Pseudonocardiales</taxon>
        <taxon>Pseudonocardiaceae</taxon>
        <taxon>Amycolatopsis</taxon>
    </lineage>
</organism>
<accession>A0ABS4PHX6</accession>
<dbReference type="Proteomes" id="UP000741013">
    <property type="component" value="Unassembled WGS sequence"/>
</dbReference>
<name>A0ABS4PHX6_9PSEU</name>
<comment type="caution">
    <text evidence="1">The sequence shown here is derived from an EMBL/GenBank/DDBJ whole genome shotgun (WGS) entry which is preliminary data.</text>
</comment>
<dbReference type="EMBL" id="JAGGMS010000001">
    <property type="protein sequence ID" value="MBP2178995.1"/>
    <property type="molecule type" value="Genomic_DNA"/>
</dbReference>
<evidence type="ECO:0000313" key="2">
    <source>
        <dbReference type="Proteomes" id="UP000741013"/>
    </source>
</evidence>
<evidence type="ECO:0000313" key="1">
    <source>
        <dbReference type="EMBL" id="MBP2178995.1"/>
    </source>
</evidence>